<organism evidence="1 2">
    <name type="scientific">Blastopirellula marina DSM 3645</name>
    <dbReference type="NCBI Taxonomy" id="314230"/>
    <lineage>
        <taxon>Bacteria</taxon>
        <taxon>Pseudomonadati</taxon>
        <taxon>Planctomycetota</taxon>
        <taxon>Planctomycetia</taxon>
        <taxon>Pirellulales</taxon>
        <taxon>Pirellulaceae</taxon>
        <taxon>Blastopirellula</taxon>
    </lineage>
</organism>
<feature type="non-terminal residue" evidence="1">
    <location>
        <position position="1"/>
    </location>
</feature>
<dbReference type="STRING" id="314230.DSM3645_06734"/>
<dbReference type="HOGENOM" id="CLU_2946904_0_0_0"/>
<protein>
    <submittedName>
        <fullName evidence="1">Uncharacterized protein</fullName>
    </submittedName>
</protein>
<sequence>DLAEDDRHAILVALQQSIGQAEKVEIQQQGRSLLCRLTQPAFREERETRFELATSSLGS</sequence>
<reference evidence="1 2" key="1">
    <citation type="submission" date="2006-02" db="EMBL/GenBank/DDBJ databases">
        <authorList>
            <person name="Amann R."/>
            <person name="Ferriera S."/>
            <person name="Johnson J."/>
            <person name="Kravitz S."/>
            <person name="Halpern A."/>
            <person name="Remington K."/>
            <person name="Beeson K."/>
            <person name="Tran B."/>
            <person name="Rogers Y.-H."/>
            <person name="Friedman R."/>
            <person name="Venter J.C."/>
        </authorList>
    </citation>
    <scope>NUCLEOTIDE SEQUENCE [LARGE SCALE GENOMIC DNA]</scope>
    <source>
        <strain evidence="1 2">DSM 3645</strain>
    </source>
</reference>
<evidence type="ECO:0000313" key="2">
    <source>
        <dbReference type="Proteomes" id="UP000004358"/>
    </source>
</evidence>
<evidence type="ECO:0000313" key="1">
    <source>
        <dbReference type="EMBL" id="EAQ76831.1"/>
    </source>
</evidence>
<dbReference type="EMBL" id="AANZ01000063">
    <property type="protein sequence ID" value="EAQ76831.1"/>
    <property type="molecule type" value="Genomic_DNA"/>
</dbReference>
<dbReference type="AlphaFoldDB" id="A4A324"/>
<proteinExistence type="predicted"/>
<dbReference type="Proteomes" id="UP000004358">
    <property type="component" value="Unassembled WGS sequence"/>
</dbReference>
<accession>A4A324</accession>
<gene>
    <name evidence="1" type="ORF">DSM3645_06734</name>
</gene>
<name>A4A324_9BACT</name>
<comment type="caution">
    <text evidence="1">The sequence shown here is derived from an EMBL/GenBank/DDBJ whole genome shotgun (WGS) entry which is preliminary data.</text>
</comment>